<comment type="caution">
    <text evidence="7">The sequence shown here is derived from an EMBL/GenBank/DDBJ whole genome shotgun (WGS) entry which is preliminary data.</text>
</comment>
<dbReference type="AlphaFoldDB" id="A0A3R9QJ87"/>
<dbReference type="EMBL" id="RBVX01000022">
    <property type="protein sequence ID" value="RSL31664.1"/>
    <property type="molecule type" value="Genomic_DNA"/>
</dbReference>
<evidence type="ECO:0000256" key="3">
    <source>
        <dbReference type="ARBA" id="ARBA00022692"/>
    </source>
</evidence>
<dbReference type="OrthoDB" id="9774361at2"/>
<evidence type="ECO:0000256" key="4">
    <source>
        <dbReference type="ARBA" id="ARBA00022989"/>
    </source>
</evidence>
<feature type="transmembrane region" description="Helical" evidence="6">
    <location>
        <begin position="65"/>
        <end position="88"/>
    </location>
</feature>
<dbReference type="Proteomes" id="UP000275076">
    <property type="component" value="Unassembled WGS sequence"/>
</dbReference>
<accession>A0A3R9QJ87</accession>
<evidence type="ECO:0000313" key="8">
    <source>
        <dbReference type="Proteomes" id="UP000275076"/>
    </source>
</evidence>
<dbReference type="PANTHER" id="PTHR21716:SF68">
    <property type="entry name" value="TRANSPORT PROTEIN YTVI-RELATED"/>
    <property type="match status" value="1"/>
</dbReference>
<feature type="transmembrane region" description="Helical" evidence="6">
    <location>
        <begin position="172"/>
        <end position="190"/>
    </location>
</feature>
<evidence type="ECO:0000256" key="5">
    <source>
        <dbReference type="ARBA" id="ARBA00023136"/>
    </source>
</evidence>
<evidence type="ECO:0000256" key="6">
    <source>
        <dbReference type="SAM" id="Phobius"/>
    </source>
</evidence>
<feature type="transmembrane region" description="Helical" evidence="6">
    <location>
        <begin position="278"/>
        <end position="301"/>
    </location>
</feature>
<evidence type="ECO:0000256" key="1">
    <source>
        <dbReference type="ARBA" id="ARBA00004141"/>
    </source>
</evidence>
<evidence type="ECO:0000256" key="2">
    <source>
        <dbReference type="ARBA" id="ARBA00009773"/>
    </source>
</evidence>
<keyword evidence="8" id="KW-1185">Reference proteome</keyword>
<evidence type="ECO:0000313" key="7">
    <source>
        <dbReference type="EMBL" id="RSL31664.1"/>
    </source>
</evidence>
<comment type="similarity">
    <text evidence="2">Belongs to the autoinducer-2 exporter (AI-2E) (TC 2.A.86) family.</text>
</comment>
<keyword evidence="4 6" id="KW-1133">Transmembrane helix</keyword>
<dbReference type="InterPro" id="IPR002549">
    <property type="entry name" value="AI-2E-like"/>
</dbReference>
<keyword evidence="3 6" id="KW-0812">Transmembrane</keyword>
<dbReference type="GO" id="GO:0016020">
    <property type="term" value="C:membrane"/>
    <property type="evidence" value="ECO:0007669"/>
    <property type="project" value="UniProtKB-SubCell"/>
</dbReference>
<keyword evidence="5 6" id="KW-0472">Membrane</keyword>
<dbReference type="RefSeq" id="WP_125558211.1">
    <property type="nucleotide sequence ID" value="NZ_RBVX01000022.1"/>
</dbReference>
<dbReference type="PANTHER" id="PTHR21716">
    <property type="entry name" value="TRANSMEMBRANE PROTEIN"/>
    <property type="match status" value="1"/>
</dbReference>
<proteinExistence type="inferred from homology"/>
<organism evidence="7 8">
    <name type="scientific">Salibacterium salarium</name>
    <dbReference type="NCBI Taxonomy" id="284579"/>
    <lineage>
        <taxon>Bacteria</taxon>
        <taxon>Bacillati</taxon>
        <taxon>Bacillota</taxon>
        <taxon>Bacilli</taxon>
        <taxon>Bacillales</taxon>
        <taxon>Bacillaceae</taxon>
    </lineage>
</organism>
<name>A0A3R9QJ87_9BACI</name>
<gene>
    <name evidence="7" type="primary">ytvI</name>
    <name evidence="7" type="ORF">D7Z54_19680</name>
</gene>
<comment type="subcellular location">
    <subcellularLocation>
        <location evidence="1">Membrane</location>
        <topology evidence="1">Multi-pass membrane protein</topology>
    </subcellularLocation>
</comment>
<dbReference type="Pfam" id="PF01594">
    <property type="entry name" value="AI-2E_transport"/>
    <property type="match status" value="1"/>
</dbReference>
<reference evidence="7 8" key="1">
    <citation type="submission" date="2018-10" db="EMBL/GenBank/DDBJ databases">
        <title>Draft genome sequence of Bacillus salarius IM0101, isolated from a hypersaline soil in Inner Mongolia, China.</title>
        <authorList>
            <person name="Yamprayoonswat W."/>
            <person name="Boonvisut S."/>
            <person name="Jumpathong W."/>
            <person name="Sittihan S."/>
            <person name="Ruangsuj P."/>
            <person name="Wanthongcharoen S."/>
            <person name="Thongpramul N."/>
            <person name="Pimmason S."/>
            <person name="Yu B."/>
            <person name="Yasawong M."/>
        </authorList>
    </citation>
    <scope>NUCLEOTIDE SEQUENCE [LARGE SCALE GENOMIC DNA]</scope>
    <source>
        <strain evidence="7 8">IM0101</strain>
    </source>
</reference>
<feature type="transmembrane region" description="Helical" evidence="6">
    <location>
        <begin position="254"/>
        <end position="271"/>
    </location>
</feature>
<protein>
    <submittedName>
        <fullName evidence="7">Sporulation integral membrane protein YtvI</fullName>
    </submittedName>
</protein>
<feature type="transmembrane region" description="Helical" evidence="6">
    <location>
        <begin position="321"/>
        <end position="354"/>
    </location>
</feature>
<dbReference type="NCBIfam" id="TIGR02872">
    <property type="entry name" value="spore_ytvI"/>
    <property type="match status" value="1"/>
</dbReference>
<feature type="transmembrane region" description="Helical" evidence="6">
    <location>
        <begin position="12"/>
        <end position="30"/>
    </location>
</feature>
<feature type="transmembrane region" description="Helical" evidence="6">
    <location>
        <begin position="226"/>
        <end position="248"/>
    </location>
</feature>
<sequence>MKKQTGWIITRSFIVIVAIAVLIWAVSAIFKLTYPFWLAALFAWMLKPLSTFLHHKAKFPKGIAALTALLIGLSIFGGIITGLTFLIIDGVQRFADKAPSWMEQTFLNIQQFFNQTVLPVWQDIIGVADNLSEGEGFTFNDGISEIGAQIGTALGQFAQRIADGLTQVVMNVPTFLVAFLFILLSIYFIGKDWERIIEWFHKYIPRGVNEKIYAFKNAMWGRVFGYIRAQLILMFITGIIVFVGLSILQIESKIMLAVIVGIAEVLPYLGTGTILLPWAVYLLVTGHIGLSISLAVLYSITMVVRQTIEPKVLSSSMNLNPIAVLVSLFAGLQLFGAVGLLLGPVLLVLIVIFIDIGVFKDLKQFIMYGFKED</sequence>
<dbReference type="GO" id="GO:0055085">
    <property type="term" value="P:transmembrane transport"/>
    <property type="evidence" value="ECO:0007669"/>
    <property type="project" value="TreeGrafter"/>
</dbReference>
<dbReference type="InterPro" id="IPR014227">
    <property type="entry name" value="YtvI-like"/>
</dbReference>